<protein>
    <submittedName>
        <fullName evidence="1">Uncharacterized protein</fullName>
    </submittedName>
</protein>
<dbReference type="AlphaFoldDB" id="A0A0A7EM30"/>
<dbReference type="EMBL" id="CP009889">
    <property type="protein sequence ID" value="AIY67593.1"/>
    <property type="molecule type" value="Genomic_DNA"/>
</dbReference>
<dbReference type="STRING" id="1348114.OM33_21610"/>
<organism evidence="1 2">
    <name type="scientific">Pseudoalteromonas piratica</name>
    <dbReference type="NCBI Taxonomy" id="1348114"/>
    <lineage>
        <taxon>Bacteria</taxon>
        <taxon>Pseudomonadati</taxon>
        <taxon>Pseudomonadota</taxon>
        <taxon>Gammaproteobacteria</taxon>
        <taxon>Alteromonadales</taxon>
        <taxon>Pseudoalteromonadaceae</taxon>
        <taxon>Pseudoalteromonas</taxon>
    </lineage>
</organism>
<name>A0A0A7EM30_9GAMM</name>
<evidence type="ECO:0000313" key="1">
    <source>
        <dbReference type="EMBL" id="AIY67593.1"/>
    </source>
</evidence>
<sequence>MPNAEIYGAGMSVSEFALHTQALMERLFDEDYSQVVLSRQTHFEAQLNVFYHRHKVLKLMINSKEVSLSHCEKLCDSKIKKLVQFLRGTEKNFWFSRSVFYTNEKLVETFSVLNSPAIGVIKGQHYA</sequence>
<dbReference type="HOGENOM" id="CLU_1968711_0_0_6"/>
<reference evidence="1 2" key="1">
    <citation type="submission" date="2014-11" db="EMBL/GenBank/DDBJ databases">
        <title>Complete Genome Sequence of Pseudoalteromonas sp. Strain OCN003 Isolated from Kaneohe Bay, Oahu, Hawaii.</title>
        <authorList>
            <person name="Beurmann S."/>
            <person name="Videau P."/>
            <person name="Ushijima B."/>
            <person name="Smith A.M."/>
            <person name="Aeby G.S."/>
            <person name="Callahan S.M."/>
            <person name="Belcaid M."/>
        </authorList>
    </citation>
    <scope>NUCLEOTIDE SEQUENCE [LARGE SCALE GENOMIC DNA]</scope>
    <source>
        <strain evidence="1 2">OCN003</strain>
    </source>
</reference>
<gene>
    <name evidence="1" type="ORF">OM33_21610</name>
</gene>
<keyword evidence="2" id="KW-1185">Reference proteome</keyword>
<dbReference type="Proteomes" id="UP000030341">
    <property type="component" value="Chromosome 2"/>
</dbReference>
<dbReference type="KEGG" id="pseo:OM33_21610"/>
<dbReference type="RefSeq" id="WP_040136722.1">
    <property type="nucleotide sequence ID" value="NZ_CP009889.1"/>
</dbReference>
<proteinExistence type="predicted"/>
<accession>A0A0A7EM30</accession>
<evidence type="ECO:0000313" key="2">
    <source>
        <dbReference type="Proteomes" id="UP000030341"/>
    </source>
</evidence>